<gene>
    <name evidence="2" type="ORF">L6E24_00515</name>
</gene>
<dbReference type="InterPro" id="IPR029058">
    <property type="entry name" value="AB_hydrolase_fold"/>
</dbReference>
<feature type="domain" description="AB hydrolase-1" evidence="1">
    <location>
        <begin position="30"/>
        <end position="281"/>
    </location>
</feature>
<proteinExistence type="predicted"/>
<dbReference type="Pfam" id="PF00561">
    <property type="entry name" value="Abhydrolase_1"/>
    <property type="match status" value="1"/>
</dbReference>
<dbReference type="SUPFAM" id="SSF53474">
    <property type="entry name" value="alpha/beta-Hydrolases"/>
    <property type="match status" value="1"/>
</dbReference>
<dbReference type="GO" id="GO:0016787">
    <property type="term" value="F:hydrolase activity"/>
    <property type="evidence" value="ECO:0007669"/>
    <property type="project" value="UniProtKB-KW"/>
</dbReference>
<protein>
    <submittedName>
        <fullName evidence="2">Alpha/beta hydrolase</fullName>
    </submittedName>
</protein>
<reference evidence="2" key="1">
    <citation type="submission" date="2022-04" db="EMBL/GenBank/DDBJ databases">
        <title>Complete genome of Methanoplanus endosymbiosus DSM 3599.</title>
        <authorList>
            <person name="Chen S.-C."/>
            <person name="You Y.-T."/>
            <person name="Zhou Y.-Z."/>
            <person name="Lai M.-C."/>
        </authorList>
    </citation>
    <scope>NUCLEOTIDE SEQUENCE</scope>
    <source>
        <strain evidence="2">DSM 3599</strain>
    </source>
</reference>
<dbReference type="InterPro" id="IPR050471">
    <property type="entry name" value="AB_hydrolase"/>
</dbReference>
<name>A0A9E7PM02_9EURY</name>
<dbReference type="InterPro" id="IPR000073">
    <property type="entry name" value="AB_hydrolase_1"/>
</dbReference>
<dbReference type="PANTHER" id="PTHR43433:SF10">
    <property type="entry name" value="AB HYDROLASE-1 DOMAIN-CONTAINING PROTEIN"/>
    <property type="match status" value="1"/>
</dbReference>
<dbReference type="GeneID" id="74306131"/>
<keyword evidence="3" id="KW-1185">Reference proteome</keyword>
<organism evidence="2 3">
    <name type="scientific">Methanoplanus endosymbiosus</name>
    <dbReference type="NCBI Taxonomy" id="33865"/>
    <lineage>
        <taxon>Archaea</taxon>
        <taxon>Methanobacteriati</taxon>
        <taxon>Methanobacteriota</taxon>
        <taxon>Stenosarchaea group</taxon>
        <taxon>Methanomicrobia</taxon>
        <taxon>Methanomicrobiales</taxon>
        <taxon>Methanomicrobiaceae</taxon>
        <taxon>Methanoplanus</taxon>
    </lineage>
</organism>
<dbReference type="KEGG" id="mend:L6E24_00515"/>
<dbReference type="AlphaFoldDB" id="A0A9E7PM02"/>
<sequence length="299" mass="33595">MPNIEFNVPESKVIDTKYGPVEYTVVGEGKPILAFHGGGGGYDMAVLIYSMFSDAGFSLICPSRPGYLRTPLSSGKSIVEQVDLCAALLDELGIGEVGVVGASAGGPLTYEFAKRHPDKTEAIVVIDGISMKYEYQPIDKVSEKIFLTDRGQRFQFWLADLLPKTVIKQIVAIEGDLTHDELKERVKNIYDDPVKRDFINKFFKTLYPYSKRKEGMWNDVETEAEIDKIKDLDTIACPALIMHSNRDNDVIMAHAEYAVSEIPGAEFYMIKEGTHFGFWFSDYAEDAQQKAIDFFKEKL</sequence>
<evidence type="ECO:0000313" key="3">
    <source>
        <dbReference type="Proteomes" id="UP001060368"/>
    </source>
</evidence>
<accession>A0A9E7PM02</accession>
<evidence type="ECO:0000313" key="2">
    <source>
        <dbReference type="EMBL" id="UUX92644.1"/>
    </source>
</evidence>
<dbReference type="RefSeq" id="WP_257742788.1">
    <property type="nucleotide sequence ID" value="NZ_CP096115.1"/>
</dbReference>
<dbReference type="Proteomes" id="UP001060368">
    <property type="component" value="Chromosome"/>
</dbReference>
<keyword evidence="2" id="KW-0378">Hydrolase</keyword>
<dbReference type="Gene3D" id="3.40.50.1820">
    <property type="entry name" value="alpha/beta hydrolase"/>
    <property type="match status" value="1"/>
</dbReference>
<dbReference type="PANTHER" id="PTHR43433">
    <property type="entry name" value="HYDROLASE, ALPHA/BETA FOLD FAMILY PROTEIN"/>
    <property type="match status" value="1"/>
</dbReference>
<dbReference type="EMBL" id="CP096115">
    <property type="protein sequence ID" value="UUX92644.1"/>
    <property type="molecule type" value="Genomic_DNA"/>
</dbReference>
<evidence type="ECO:0000259" key="1">
    <source>
        <dbReference type="Pfam" id="PF00561"/>
    </source>
</evidence>